<dbReference type="EMBL" id="LFVZ01000012">
    <property type="protein sequence ID" value="KTW26735.1"/>
    <property type="molecule type" value="Genomic_DNA"/>
</dbReference>
<dbReference type="InterPro" id="IPR051825">
    <property type="entry name" value="SRCIN1"/>
</dbReference>
<evidence type="ECO:0000256" key="1">
    <source>
        <dbReference type="ARBA" id="ARBA00023054"/>
    </source>
</evidence>
<dbReference type="AlphaFoldDB" id="A0A0W4ZEC5"/>
<feature type="region of interest" description="Disordered" evidence="3">
    <location>
        <begin position="141"/>
        <end position="256"/>
    </location>
</feature>
<evidence type="ECO:0000313" key="6">
    <source>
        <dbReference type="Proteomes" id="UP000054454"/>
    </source>
</evidence>
<feature type="compositionally biased region" description="Polar residues" evidence="3">
    <location>
        <begin position="232"/>
        <end position="250"/>
    </location>
</feature>
<gene>
    <name evidence="5" type="ORF">T552_02739</name>
</gene>
<dbReference type="Proteomes" id="UP000054454">
    <property type="component" value="Unassembled WGS sequence"/>
</dbReference>
<feature type="coiled-coil region" evidence="2">
    <location>
        <begin position="484"/>
        <end position="511"/>
    </location>
</feature>
<dbReference type="Pfam" id="PF03915">
    <property type="entry name" value="AIP3"/>
    <property type="match status" value="1"/>
</dbReference>
<dbReference type="Pfam" id="PF23153">
    <property type="entry name" value="Aip3p_Bud6_N"/>
    <property type="match status" value="1"/>
</dbReference>
<evidence type="ECO:0000313" key="5">
    <source>
        <dbReference type="EMBL" id="KTW26735.1"/>
    </source>
</evidence>
<evidence type="ECO:0000256" key="3">
    <source>
        <dbReference type="SAM" id="MobiDB-lite"/>
    </source>
</evidence>
<keyword evidence="1 2" id="KW-0175">Coiled coil</keyword>
<sequence>MDSRVESSITKILLATKQLLEVLNSWSHGNAEERDVSDVYVRLGNEFNLAISAFSNAKIDTFDLATIPEDLRVILESMLAEEASPEALEHYLPRIRSIIINLLQGLKNKQAEYRSRSEYAYSTPHRSRSMSAHFRHVYSSSQSSGHTVCDNSSEKVTPPGREHMVSVEPASSSRSTSSFALTHPIGEKHPLHDLTSSSPFSGTHQALPTSIHSSSDLSSSPYPLSSTNESSTPNPQSPRNQLLSSLQRSNMLDKRPKKRYSLYSTEYTSPLQNVSQISSEGRKSNALKGILEKKTETRSVSLNNPPFSTPTHDNISMDKSTNTYVQREVVCNESPENHLKSTPESTTFTLFLQYGSQVKKVTHNKNISLNGVRVLFIEKFQFDPCDNHFPPLYIQDHRTRIFYELEDAKDITDHSLISLKMQDVPNKALEDGISSLTKELQSLKTSFEGQKEIISEIASRPSTSVSKVTSESTSKQENVFLKTQKNHLLTLKNIRQELDSLRANYTDFTSSIKSSMADIDSKTKKVKNTVFDKPEGSRHFIELGKKKLEVETQSLVTKIENLTDIVSSLRIDVINRKVRPLTQQLDDVRKKEAQIQKDMVSLINHLQSLSPNWRQLWEMELQNVVEEQEFLAHQESFIDDLKADIVSTMEIFGNIVAYSEYQEKNAHLNYSLLKQGSTDSLNTLNLETRSAKPELEVRASTIAKMERQENNFRFYIDKFKNELDEFLNKTKFKNVGCMDEIERIRKKKDEEILKELYFSSKQLKKNMNGIQNGVNEESSS</sequence>
<dbReference type="InterPro" id="IPR005613">
    <property type="entry name" value="AIP3_C"/>
</dbReference>
<dbReference type="Gene3D" id="1.20.58.1540">
    <property type="entry name" value="Actin interacting protein 3, C-terminal domain"/>
    <property type="match status" value="1"/>
</dbReference>
<accession>A0A0W4ZEC5</accession>
<keyword evidence="6" id="KW-1185">Reference proteome</keyword>
<feature type="compositionally biased region" description="Polar residues" evidence="3">
    <location>
        <begin position="194"/>
        <end position="206"/>
    </location>
</feature>
<feature type="domain" description="Actin interacting protein 3 C-terminal" evidence="4">
    <location>
        <begin position="351"/>
        <end position="750"/>
    </location>
</feature>
<dbReference type="GO" id="GO:0030010">
    <property type="term" value="P:establishment of cell polarity"/>
    <property type="evidence" value="ECO:0007669"/>
    <property type="project" value="TreeGrafter"/>
</dbReference>
<dbReference type="VEuPathDB" id="FungiDB:T552_02739"/>
<feature type="compositionally biased region" description="Polar residues" evidence="3">
    <location>
        <begin position="141"/>
        <end position="155"/>
    </location>
</feature>
<dbReference type="GO" id="GO:0005737">
    <property type="term" value="C:cytoplasm"/>
    <property type="evidence" value="ECO:0007669"/>
    <property type="project" value="TreeGrafter"/>
</dbReference>
<name>A0A0W4ZEC5_PNEC8</name>
<comment type="caution">
    <text evidence="5">The sequence shown here is derived from an EMBL/GenBank/DDBJ whole genome shotgun (WGS) entry which is preliminary data.</text>
</comment>
<dbReference type="RefSeq" id="XP_018225070.1">
    <property type="nucleotide sequence ID" value="XM_018371269.1"/>
</dbReference>
<dbReference type="OrthoDB" id="783096at2759"/>
<evidence type="ECO:0000256" key="2">
    <source>
        <dbReference type="SAM" id="Coils"/>
    </source>
</evidence>
<proteinExistence type="predicted"/>
<dbReference type="GeneID" id="28937472"/>
<dbReference type="SMART" id="SM00806">
    <property type="entry name" value="AIP3"/>
    <property type="match status" value="1"/>
</dbReference>
<dbReference type="PANTHER" id="PTHR22741:SF10">
    <property type="entry name" value="COILED-COIL DOMAIN-CONTAINING PROTEIN CG32809"/>
    <property type="match status" value="1"/>
</dbReference>
<protein>
    <recommendedName>
        <fullName evidence="4">Actin interacting protein 3 C-terminal domain-containing protein</fullName>
    </recommendedName>
</protein>
<dbReference type="PANTHER" id="PTHR22741">
    <property type="entry name" value="P140CAP/SNIP-RELATED"/>
    <property type="match status" value="1"/>
</dbReference>
<dbReference type="GO" id="GO:0051286">
    <property type="term" value="C:cell tip"/>
    <property type="evidence" value="ECO:0007669"/>
    <property type="project" value="TreeGrafter"/>
</dbReference>
<dbReference type="InterPro" id="IPR022782">
    <property type="entry name" value="AIP3-like_C"/>
</dbReference>
<dbReference type="GO" id="GO:0005519">
    <property type="term" value="F:cytoskeletal regulatory protein binding"/>
    <property type="evidence" value="ECO:0007669"/>
    <property type="project" value="InterPro"/>
</dbReference>
<reference evidence="6" key="1">
    <citation type="journal article" date="2016" name="Nat. Commun.">
        <title>Genome analysis of three Pneumocystis species reveals adaptation mechanisms to life exclusively in mammalian hosts.</title>
        <authorList>
            <person name="Ma L."/>
            <person name="Chen Z."/>
            <person name="Huang D.W."/>
            <person name="Kutty G."/>
            <person name="Ishihara M."/>
            <person name="Wang H."/>
            <person name="Abouelleil A."/>
            <person name="Bishop L."/>
            <person name="Davey E."/>
            <person name="Deng R."/>
            <person name="Deng X."/>
            <person name="Fan L."/>
            <person name="Fantoni G."/>
            <person name="Fitzgerald M."/>
            <person name="Gogineni E."/>
            <person name="Goldberg J.M."/>
            <person name="Handley G."/>
            <person name="Hu X."/>
            <person name="Huber C."/>
            <person name="Jiao X."/>
            <person name="Jones K."/>
            <person name="Levin J.Z."/>
            <person name="Liu Y."/>
            <person name="Macdonald P."/>
            <person name="Melnikov A."/>
            <person name="Raley C."/>
            <person name="Sassi M."/>
            <person name="Sherman B.T."/>
            <person name="Song X."/>
            <person name="Sykes S."/>
            <person name="Tran B."/>
            <person name="Walsh L."/>
            <person name="Xia Y."/>
            <person name="Yang J."/>
            <person name="Young S."/>
            <person name="Zeng Q."/>
            <person name="Zheng X."/>
            <person name="Stephens R."/>
            <person name="Nusbaum C."/>
            <person name="Birren B.W."/>
            <person name="Azadi P."/>
            <person name="Lempicki R.A."/>
            <person name="Cuomo C.A."/>
            <person name="Kovacs J.A."/>
        </authorList>
    </citation>
    <scope>NUCLEOTIDE SEQUENCE [LARGE SCALE GENOMIC DNA]</scope>
    <source>
        <strain evidence="6">B80</strain>
    </source>
</reference>
<organism evidence="5 6">
    <name type="scientific">Pneumocystis carinii (strain B80)</name>
    <name type="common">Rat pneumocystis pneumonia agent</name>
    <name type="synonym">Pneumocystis carinii f. sp. carinii</name>
    <dbReference type="NCBI Taxonomy" id="1408658"/>
    <lineage>
        <taxon>Eukaryota</taxon>
        <taxon>Fungi</taxon>
        <taxon>Dikarya</taxon>
        <taxon>Ascomycota</taxon>
        <taxon>Taphrinomycotina</taxon>
        <taxon>Pneumocystomycetes</taxon>
        <taxon>Pneumocystaceae</taxon>
        <taxon>Pneumocystis</taxon>
    </lineage>
</organism>
<feature type="compositionally biased region" description="Low complexity" evidence="3">
    <location>
        <begin position="207"/>
        <end position="231"/>
    </location>
</feature>
<evidence type="ECO:0000259" key="4">
    <source>
        <dbReference type="SMART" id="SM00806"/>
    </source>
</evidence>
<dbReference type="InterPro" id="IPR056279">
    <property type="entry name" value="Aip3p_Bud6_N"/>
</dbReference>